<protein>
    <recommendedName>
        <fullName evidence="5">Bulb-type lectin domain-containing protein</fullName>
    </recommendedName>
</protein>
<dbReference type="PANTHER" id="PTHR32444">
    <property type="entry name" value="BULB-TYPE LECTIN DOMAIN-CONTAINING PROTEIN"/>
    <property type="match status" value="1"/>
</dbReference>
<dbReference type="GO" id="GO:0004674">
    <property type="term" value="F:protein serine/threonine kinase activity"/>
    <property type="evidence" value="ECO:0007669"/>
    <property type="project" value="InterPro"/>
</dbReference>
<evidence type="ECO:0000313" key="7">
    <source>
        <dbReference type="Proteomes" id="UP001151532"/>
    </source>
</evidence>
<evidence type="ECO:0000259" key="5">
    <source>
        <dbReference type="PROSITE" id="PS50927"/>
    </source>
</evidence>
<evidence type="ECO:0000256" key="1">
    <source>
        <dbReference type="ARBA" id="ARBA00022729"/>
    </source>
</evidence>
<dbReference type="Pfam" id="PF01453">
    <property type="entry name" value="B_lectin"/>
    <property type="match status" value="1"/>
</dbReference>
<keyword evidence="3" id="KW-0325">Glycoprotein</keyword>
<organism evidence="6 7">
    <name type="scientific">Salix purpurea</name>
    <name type="common">Purple osier willow</name>
    <dbReference type="NCBI Taxonomy" id="77065"/>
    <lineage>
        <taxon>Eukaryota</taxon>
        <taxon>Viridiplantae</taxon>
        <taxon>Streptophyta</taxon>
        <taxon>Embryophyta</taxon>
        <taxon>Tracheophyta</taxon>
        <taxon>Spermatophyta</taxon>
        <taxon>Magnoliopsida</taxon>
        <taxon>eudicotyledons</taxon>
        <taxon>Gunneridae</taxon>
        <taxon>Pentapetalae</taxon>
        <taxon>rosids</taxon>
        <taxon>fabids</taxon>
        <taxon>Malpighiales</taxon>
        <taxon>Salicaceae</taxon>
        <taxon>Saliceae</taxon>
        <taxon>Salix</taxon>
    </lineage>
</organism>
<dbReference type="InterPro" id="IPR001480">
    <property type="entry name" value="Bulb-type_lectin_dom"/>
</dbReference>
<gene>
    <name evidence="6" type="ORF">OIU79_026491</name>
</gene>
<feature type="chain" id="PRO_5040136904" description="Bulb-type lectin domain-containing protein" evidence="4">
    <location>
        <begin position="21"/>
        <end position="224"/>
    </location>
</feature>
<dbReference type="AlphaFoldDB" id="A0A9Q0VRH6"/>
<reference evidence="6" key="1">
    <citation type="submission" date="2022-11" db="EMBL/GenBank/DDBJ databases">
        <authorList>
            <person name="Hyden B.L."/>
            <person name="Feng K."/>
            <person name="Yates T."/>
            <person name="Jawdy S."/>
            <person name="Smart L.B."/>
            <person name="Muchero W."/>
        </authorList>
    </citation>
    <scope>NUCLEOTIDE SEQUENCE</scope>
    <source>
        <tissue evidence="6">Shoot tip</tissue>
    </source>
</reference>
<reference evidence="6" key="2">
    <citation type="journal article" date="2023" name="Int. J. Mol. Sci.">
        <title>De Novo Assembly and Annotation of 11 Diverse Shrub Willow (Salix) Genomes Reveals Novel Gene Organization in Sex-Linked Regions.</title>
        <authorList>
            <person name="Hyden B."/>
            <person name="Feng K."/>
            <person name="Yates T.B."/>
            <person name="Jawdy S."/>
            <person name="Cereghino C."/>
            <person name="Smart L.B."/>
            <person name="Muchero W."/>
        </authorList>
    </citation>
    <scope>NUCLEOTIDE SEQUENCE</scope>
    <source>
        <tissue evidence="6">Shoot tip</tissue>
    </source>
</reference>
<dbReference type="Pfam" id="PF11883">
    <property type="entry name" value="DUF3403"/>
    <property type="match status" value="1"/>
</dbReference>
<evidence type="ECO:0000256" key="2">
    <source>
        <dbReference type="ARBA" id="ARBA00023157"/>
    </source>
</evidence>
<keyword evidence="1 4" id="KW-0732">Signal</keyword>
<dbReference type="SUPFAM" id="SSF51110">
    <property type="entry name" value="alpha-D-mannose-specific plant lectins"/>
    <property type="match status" value="1"/>
</dbReference>
<name>A0A9Q0VRH6_SALPP</name>
<feature type="signal peptide" evidence="4">
    <location>
        <begin position="1"/>
        <end position="20"/>
    </location>
</feature>
<evidence type="ECO:0000256" key="3">
    <source>
        <dbReference type="ARBA" id="ARBA00023180"/>
    </source>
</evidence>
<dbReference type="FunFam" id="2.90.10.10:FF:000004">
    <property type="entry name" value="G-type lectin S-receptor-like serine/threonine-protein kinase"/>
    <property type="match status" value="1"/>
</dbReference>
<dbReference type="PROSITE" id="PS50927">
    <property type="entry name" value="BULB_LECTIN"/>
    <property type="match status" value="1"/>
</dbReference>
<sequence length="224" mass="24775">MACVPILVFCFLSLQNRVTATAIDIINTTQFIRDGDTVVSADGTYELGFLSPGKSKNRYLGIWYGKIPVRTVVWVANREAPLNDSLGALKMTNKGILTLLDRSGSVIWSSNTSRPARNPAAQLLESGNLVVKEEGDNNLENSLWQSFEHPTDTILPGMKLGRKNPEDRPNMSVVALMLRDDDTLPQPKQPGFFTERDLNEASYSSNLGKPYSVNDCSISELKPR</sequence>
<comment type="caution">
    <text evidence="6">The sequence shown here is derived from an EMBL/GenBank/DDBJ whole genome shotgun (WGS) entry which is preliminary data.</text>
</comment>
<proteinExistence type="predicted"/>
<keyword evidence="7" id="KW-1185">Reference proteome</keyword>
<dbReference type="SMART" id="SM00108">
    <property type="entry name" value="B_lectin"/>
    <property type="match status" value="1"/>
</dbReference>
<dbReference type="InterPro" id="IPR036426">
    <property type="entry name" value="Bulb-type_lectin_dom_sf"/>
</dbReference>
<dbReference type="PANTHER" id="PTHR32444:SF183">
    <property type="entry name" value="APPLE DOMAIN-CONTAINING PROTEIN"/>
    <property type="match status" value="1"/>
</dbReference>
<dbReference type="EMBL" id="JAPFFK010000007">
    <property type="protein sequence ID" value="KAJ6753665.1"/>
    <property type="molecule type" value="Genomic_DNA"/>
</dbReference>
<accession>A0A9Q0VRH6</accession>
<dbReference type="InterPro" id="IPR021820">
    <property type="entry name" value="S-locus_recpt_kinase_C"/>
</dbReference>
<keyword evidence="2" id="KW-1015">Disulfide bond</keyword>
<dbReference type="OrthoDB" id="844127at2759"/>
<dbReference type="Proteomes" id="UP001151532">
    <property type="component" value="Chromosome 16"/>
</dbReference>
<dbReference type="CDD" id="cd00028">
    <property type="entry name" value="B_lectin"/>
    <property type="match status" value="1"/>
</dbReference>
<dbReference type="Gene3D" id="2.90.10.10">
    <property type="entry name" value="Bulb-type lectin domain"/>
    <property type="match status" value="1"/>
</dbReference>
<feature type="domain" description="Bulb-type lectin" evidence="5">
    <location>
        <begin position="23"/>
        <end position="144"/>
    </location>
</feature>
<evidence type="ECO:0000313" key="6">
    <source>
        <dbReference type="EMBL" id="KAJ6753665.1"/>
    </source>
</evidence>
<evidence type="ECO:0000256" key="4">
    <source>
        <dbReference type="SAM" id="SignalP"/>
    </source>
</evidence>